<comment type="caution">
    <text evidence="2">The sequence shown here is derived from an EMBL/GenBank/DDBJ whole genome shotgun (WGS) entry which is preliminary data.</text>
</comment>
<organism evidence="2 3">
    <name type="scientific">Parasponia andersonii</name>
    <name type="common">Sponia andersonii</name>
    <dbReference type="NCBI Taxonomy" id="3476"/>
    <lineage>
        <taxon>Eukaryota</taxon>
        <taxon>Viridiplantae</taxon>
        <taxon>Streptophyta</taxon>
        <taxon>Embryophyta</taxon>
        <taxon>Tracheophyta</taxon>
        <taxon>Spermatophyta</taxon>
        <taxon>Magnoliopsida</taxon>
        <taxon>eudicotyledons</taxon>
        <taxon>Gunneridae</taxon>
        <taxon>Pentapetalae</taxon>
        <taxon>rosids</taxon>
        <taxon>fabids</taxon>
        <taxon>Rosales</taxon>
        <taxon>Cannabaceae</taxon>
        <taxon>Parasponia</taxon>
    </lineage>
</organism>
<gene>
    <name evidence="2" type="ORF">PanWU01x14_108270</name>
</gene>
<sequence length="50" mass="5613">EPPTCEGNKSKIKQRRMAKKVARQSLLAPQQEENGPPTSTKLQTRLNPQV</sequence>
<proteinExistence type="predicted"/>
<evidence type="ECO:0000313" key="2">
    <source>
        <dbReference type="EMBL" id="PON66790.1"/>
    </source>
</evidence>
<dbReference type="AlphaFoldDB" id="A0A2P5D0H7"/>
<accession>A0A2P5D0H7</accession>
<dbReference type="EMBL" id="JXTB01000077">
    <property type="protein sequence ID" value="PON66790.1"/>
    <property type="molecule type" value="Genomic_DNA"/>
</dbReference>
<feature type="compositionally biased region" description="Basic residues" evidence="1">
    <location>
        <begin position="10"/>
        <end position="22"/>
    </location>
</feature>
<evidence type="ECO:0000313" key="3">
    <source>
        <dbReference type="Proteomes" id="UP000237105"/>
    </source>
</evidence>
<dbReference type="OrthoDB" id="10334986at2759"/>
<feature type="compositionally biased region" description="Polar residues" evidence="1">
    <location>
        <begin position="27"/>
        <end position="50"/>
    </location>
</feature>
<feature type="non-terminal residue" evidence="2">
    <location>
        <position position="1"/>
    </location>
</feature>
<protein>
    <submittedName>
        <fullName evidence="2">Uncharacterized protein</fullName>
    </submittedName>
</protein>
<reference evidence="3" key="1">
    <citation type="submission" date="2016-06" db="EMBL/GenBank/DDBJ databases">
        <title>Parallel loss of symbiosis genes in relatives of nitrogen-fixing non-legume Parasponia.</title>
        <authorList>
            <person name="Van Velzen R."/>
            <person name="Holmer R."/>
            <person name="Bu F."/>
            <person name="Rutten L."/>
            <person name="Van Zeijl A."/>
            <person name="Liu W."/>
            <person name="Santuari L."/>
            <person name="Cao Q."/>
            <person name="Sharma T."/>
            <person name="Shen D."/>
            <person name="Roswanjaya Y."/>
            <person name="Wardhani T."/>
            <person name="Kalhor M.S."/>
            <person name="Jansen J."/>
            <person name="Van den Hoogen J."/>
            <person name="Gungor B."/>
            <person name="Hartog M."/>
            <person name="Hontelez J."/>
            <person name="Verver J."/>
            <person name="Yang W.-C."/>
            <person name="Schijlen E."/>
            <person name="Repin R."/>
            <person name="Schilthuizen M."/>
            <person name="Schranz E."/>
            <person name="Heidstra R."/>
            <person name="Miyata K."/>
            <person name="Fedorova E."/>
            <person name="Kohlen W."/>
            <person name="Bisseling T."/>
            <person name="Smit S."/>
            <person name="Geurts R."/>
        </authorList>
    </citation>
    <scope>NUCLEOTIDE SEQUENCE [LARGE SCALE GENOMIC DNA]</scope>
    <source>
        <strain evidence="3">cv. WU1-14</strain>
    </source>
</reference>
<keyword evidence="3" id="KW-1185">Reference proteome</keyword>
<name>A0A2P5D0H7_PARAD</name>
<dbReference type="Proteomes" id="UP000237105">
    <property type="component" value="Unassembled WGS sequence"/>
</dbReference>
<feature type="region of interest" description="Disordered" evidence="1">
    <location>
        <begin position="1"/>
        <end position="50"/>
    </location>
</feature>
<evidence type="ECO:0000256" key="1">
    <source>
        <dbReference type="SAM" id="MobiDB-lite"/>
    </source>
</evidence>